<evidence type="ECO:0000259" key="10">
    <source>
        <dbReference type="Pfam" id="PF02838"/>
    </source>
</evidence>
<dbReference type="InterPro" id="IPR025705">
    <property type="entry name" value="Beta_hexosaminidase_sua/sub"/>
</dbReference>
<reference evidence="11 12" key="1">
    <citation type="journal article" date="2012" name="Science">
        <title>Ecological populations of bacteria act as socially cohesive units of antibiotic production and resistance.</title>
        <authorList>
            <person name="Cordero O.X."/>
            <person name="Wildschutte H."/>
            <person name="Kirkup B."/>
            <person name="Proehl S."/>
            <person name="Ngo L."/>
            <person name="Hussain F."/>
            <person name="Le Roux F."/>
            <person name="Mincer T."/>
            <person name="Polz M.F."/>
        </authorList>
    </citation>
    <scope>NUCLEOTIDE SEQUENCE [LARGE SCALE GENOMIC DNA]</scope>
    <source>
        <strain evidence="11 12">1S-45</strain>
    </source>
</reference>
<evidence type="ECO:0000256" key="7">
    <source>
        <dbReference type="ARBA" id="ARBA00033000"/>
    </source>
</evidence>
<dbReference type="GO" id="GO:0030203">
    <property type="term" value="P:glycosaminoglycan metabolic process"/>
    <property type="evidence" value="ECO:0007669"/>
    <property type="project" value="TreeGrafter"/>
</dbReference>
<evidence type="ECO:0000256" key="8">
    <source>
        <dbReference type="PIRSR" id="PIRSR625705-1"/>
    </source>
</evidence>
<dbReference type="PRINTS" id="PR00738">
    <property type="entry name" value="GLHYDRLASE20"/>
</dbReference>
<evidence type="ECO:0000256" key="6">
    <source>
        <dbReference type="ARBA" id="ARBA00030512"/>
    </source>
</evidence>
<dbReference type="SUPFAM" id="SSF51445">
    <property type="entry name" value="(Trans)glycosidases"/>
    <property type="match status" value="1"/>
</dbReference>
<dbReference type="EC" id="3.2.1.52" evidence="3"/>
<comment type="caution">
    <text evidence="11">The sequence shown here is derived from an EMBL/GenBank/DDBJ whole genome shotgun (WGS) entry which is preliminary data.</text>
</comment>
<evidence type="ECO:0000256" key="1">
    <source>
        <dbReference type="ARBA" id="ARBA00001231"/>
    </source>
</evidence>
<dbReference type="SUPFAM" id="SSF55545">
    <property type="entry name" value="beta-N-acetylhexosaminidase-like domain"/>
    <property type="match status" value="1"/>
</dbReference>
<protein>
    <recommendedName>
        <fullName evidence="3">beta-N-acetylhexosaminidase</fullName>
        <ecNumber evidence="3">3.2.1.52</ecNumber>
    </recommendedName>
    <alternativeName>
        <fullName evidence="6">Beta-N-acetylhexosaminidase</fullName>
    </alternativeName>
    <alternativeName>
        <fullName evidence="7">N-acetyl-beta-glucosaminidase</fullName>
    </alternativeName>
</protein>
<dbReference type="PANTHER" id="PTHR22600">
    <property type="entry name" value="BETA-HEXOSAMINIDASE"/>
    <property type="match status" value="1"/>
</dbReference>
<dbReference type="InterPro" id="IPR017853">
    <property type="entry name" value="GH"/>
</dbReference>
<evidence type="ECO:0000256" key="5">
    <source>
        <dbReference type="ARBA" id="ARBA00023295"/>
    </source>
</evidence>
<comment type="similarity">
    <text evidence="2">Belongs to the glycosyl hydrolase 20 family.</text>
</comment>
<accession>A0A1E5DYF6</accession>
<dbReference type="GO" id="GO:0005975">
    <property type="term" value="P:carbohydrate metabolic process"/>
    <property type="evidence" value="ECO:0007669"/>
    <property type="project" value="InterPro"/>
</dbReference>
<evidence type="ECO:0000256" key="3">
    <source>
        <dbReference type="ARBA" id="ARBA00012663"/>
    </source>
</evidence>
<evidence type="ECO:0000313" key="12">
    <source>
        <dbReference type="Proteomes" id="UP000094070"/>
    </source>
</evidence>
<sequence length="639" mass="72931">MNYRIDLAVLEEKENYARFGLTLHNLSDLDLHDWAIHLSFRRYIQPESLTQGRIEQVGGYCVIQPPQDNCLLANHHYYVEFGCQTSPFQLLSDGFDDAFIQTKIDNEITNVEVTVTPIALASSYKQRSSTPVAAANFEGVIPNPQSQQPQQGHFNLTQNIVFQSHSSQANSALTWLAEEFSLVLDNTIKMSSQGNVCFVITPNLADGAYKLEVQEKQILLEANSTSGFMHASASLLQLVSHQIDNQSTELPCVLIQDKPRFNHRGMMLDCARHFHSVATVKRLINQLAQFKFNVFHWHLTDDEGWRIEIKAFPELTNIGAWRGLDTPIEPQYSNLTGTHGGFYSQDEIRDIIKYAAERNIIVIPEIDIPGHCRAAIKSLPDLLVDPDDESEYRSIQYYTDNVLSPGLEGTYTFLDTVLEEIAHLFPAPYIHIGADEVPDGVWKKSPKCQALMQEHGYQDEKELQGHLLRHAEDKLKSLGKRMLGWEEVQHGDKVSKDTIVYSWHSEKAGLYCARNGYDVVLQPAQYTYFDIVQDYSSEEFGVNWAGVVPLEKSYGYEPLSELDPEDPVRQRIFGIQCGLWCEIIDNQDRIDYMVFPRLLAIAEACWTEKQHRDWDDFLSRLYGHLPTLTRQGVNFRPLK</sequence>
<evidence type="ECO:0000313" key="11">
    <source>
        <dbReference type="EMBL" id="OEF22642.1"/>
    </source>
</evidence>
<name>A0A1E5DYF6_9VIBR</name>
<dbReference type="Gene3D" id="3.30.379.10">
    <property type="entry name" value="Chitobiase/beta-hexosaminidase domain 2-like"/>
    <property type="match status" value="1"/>
</dbReference>
<proteinExistence type="inferred from homology"/>
<dbReference type="eggNOG" id="COG3525">
    <property type="taxonomic scope" value="Bacteria"/>
</dbReference>
<dbReference type="PIRSF" id="PIRSF001093">
    <property type="entry name" value="B-hxosamndse_ab_euk"/>
    <property type="match status" value="1"/>
</dbReference>
<dbReference type="STRING" id="1188252.A1QC_13965"/>
<dbReference type="InterPro" id="IPR015883">
    <property type="entry name" value="Glyco_hydro_20_cat"/>
</dbReference>
<keyword evidence="12" id="KW-1185">Reference proteome</keyword>
<evidence type="ECO:0000256" key="4">
    <source>
        <dbReference type="ARBA" id="ARBA00022801"/>
    </source>
</evidence>
<dbReference type="InterPro" id="IPR029018">
    <property type="entry name" value="Hex-like_dom2"/>
</dbReference>
<keyword evidence="4" id="KW-0378">Hydrolase</keyword>
<dbReference type="Proteomes" id="UP000094070">
    <property type="component" value="Unassembled WGS sequence"/>
</dbReference>
<gene>
    <name evidence="11" type="ORF">A1QC_13965</name>
</gene>
<dbReference type="Gene3D" id="3.20.20.80">
    <property type="entry name" value="Glycosidases"/>
    <property type="match status" value="1"/>
</dbReference>
<dbReference type="InterPro" id="IPR015882">
    <property type="entry name" value="HEX_bac_N"/>
</dbReference>
<dbReference type="PANTHER" id="PTHR22600:SF57">
    <property type="entry name" value="BETA-N-ACETYLHEXOSAMINIDASE"/>
    <property type="match status" value="1"/>
</dbReference>
<comment type="catalytic activity">
    <reaction evidence="1">
        <text>Hydrolysis of terminal non-reducing N-acetyl-D-hexosamine residues in N-acetyl-beta-D-hexosaminides.</text>
        <dbReference type="EC" id="3.2.1.52"/>
    </reaction>
</comment>
<organism evidence="11 12">
    <name type="scientific">Vibrio rumoiensis 1S-45</name>
    <dbReference type="NCBI Taxonomy" id="1188252"/>
    <lineage>
        <taxon>Bacteria</taxon>
        <taxon>Pseudomonadati</taxon>
        <taxon>Pseudomonadota</taxon>
        <taxon>Gammaproteobacteria</taxon>
        <taxon>Vibrionales</taxon>
        <taxon>Vibrionaceae</taxon>
        <taxon>Vibrio</taxon>
    </lineage>
</organism>
<dbReference type="EMBL" id="AJYK02000115">
    <property type="protein sequence ID" value="OEF22642.1"/>
    <property type="molecule type" value="Genomic_DNA"/>
</dbReference>
<dbReference type="Pfam" id="PF00728">
    <property type="entry name" value="Glyco_hydro_20"/>
    <property type="match status" value="1"/>
</dbReference>
<feature type="active site" description="Proton donor" evidence="8">
    <location>
        <position position="436"/>
    </location>
</feature>
<dbReference type="GO" id="GO:0004563">
    <property type="term" value="F:beta-N-acetylhexosaminidase activity"/>
    <property type="evidence" value="ECO:0007669"/>
    <property type="project" value="UniProtKB-EC"/>
</dbReference>
<dbReference type="OrthoDB" id="9763537at2"/>
<dbReference type="Pfam" id="PF02838">
    <property type="entry name" value="Glyco_hydro_20b"/>
    <property type="match status" value="1"/>
</dbReference>
<dbReference type="AlphaFoldDB" id="A0A1E5DYF6"/>
<dbReference type="RefSeq" id="WP_017023797.1">
    <property type="nucleotide sequence ID" value="NZ_AJYK02000115.1"/>
</dbReference>
<evidence type="ECO:0000259" key="9">
    <source>
        <dbReference type="Pfam" id="PF00728"/>
    </source>
</evidence>
<dbReference type="GO" id="GO:0016020">
    <property type="term" value="C:membrane"/>
    <property type="evidence" value="ECO:0007669"/>
    <property type="project" value="TreeGrafter"/>
</dbReference>
<evidence type="ECO:0000256" key="2">
    <source>
        <dbReference type="ARBA" id="ARBA00006285"/>
    </source>
</evidence>
<dbReference type="CDD" id="cd06563">
    <property type="entry name" value="GH20_chitobiase-like"/>
    <property type="match status" value="1"/>
</dbReference>
<feature type="domain" description="Glycoside hydrolase family 20 catalytic" evidence="9">
    <location>
        <begin position="261"/>
        <end position="608"/>
    </location>
</feature>
<keyword evidence="5" id="KW-0326">Glycosidase</keyword>
<feature type="domain" description="Beta-hexosaminidase bacterial type N-terminal" evidence="10">
    <location>
        <begin position="140"/>
        <end position="257"/>
    </location>
</feature>